<dbReference type="PANTHER" id="PTHR10408">
    <property type="entry name" value="STEROL O-ACYLTRANSFERASE"/>
    <property type="match status" value="1"/>
</dbReference>
<organism evidence="12 13">
    <name type="scientific">Neodiprion lecontei</name>
    <name type="common">Redheaded pine sawfly</name>
    <dbReference type="NCBI Taxonomy" id="441921"/>
    <lineage>
        <taxon>Eukaryota</taxon>
        <taxon>Metazoa</taxon>
        <taxon>Ecdysozoa</taxon>
        <taxon>Arthropoda</taxon>
        <taxon>Hexapoda</taxon>
        <taxon>Insecta</taxon>
        <taxon>Pterygota</taxon>
        <taxon>Neoptera</taxon>
        <taxon>Endopterygota</taxon>
        <taxon>Hymenoptera</taxon>
        <taxon>Tenthredinoidea</taxon>
        <taxon>Diprionidae</taxon>
        <taxon>Diprioninae</taxon>
        <taxon>Neodiprion</taxon>
    </lineage>
</organism>
<keyword evidence="8 9" id="KW-0012">Acyltransferase</keyword>
<comment type="subcellular location">
    <subcellularLocation>
        <location evidence="1 9">Endoplasmic reticulum membrane</location>
        <topology evidence="1 9">Multi-pass membrane protein</topology>
    </subcellularLocation>
</comment>
<feature type="transmembrane region" description="Helical" evidence="11">
    <location>
        <begin position="534"/>
        <end position="552"/>
    </location>
</feature>
<protein>
    <recommendedName>
        <fullName evidence="9">O-acyltransferase</fullName>
    </recommendedName>
</protein>
<evidence type="ECO:0000313" key="12">
    <source>
        <dbReference type="Proteomes" id="UP000829291"/>
    </source>
</evidence>
<keyword evidence="3 9" id="KW-0808">Transferase</keyword>
<sequence length="584" mass="67861">MIMDCANGSLHDMEESIVKPTVVANDKLPEDRRADLPYIRRNAVITRSKEALQKFDPNEDRKSSAANETTAVGDDILRSISVEKIRDLMQQMESDVMEQVGNQIKLIMSGVLQQLEEMQPGKQTDDLFQETTKYSNRQKSLKDGSLPEKKFLMRNSLLTDLFKIKHIKTIYHIFIVILIILFINTAVYDIVDTGSTNFGISTIMMAFGKFNKVLWIWSGMLASTFVVYVAFSVWAHQRIHIAPKSIQLKIWDYSWLIALIVYQILFIIFPANSLLTEDLPPASSVAVLMEQVRLVMKTHAFVRSAAPRTLNYKPHTEQTNASICPGFTKFLYYLFCPTLIYRDDYPRTKVIRWRVVVWSYTEVILVVFYMAFIFERLLIPVFRQFGASPLEPRALVLSVFGTMMPGTLAFLCGFYCLLHSWMNASAELLRFADRMFYKDWWNSTSYDAYYRTWNVVVHDWLYTYIYKDIYEIIAPRNKMLSTFMVFSVSAIFHEYILAFAFRFFYPVLLVMFGGIGLILVFLTRKNEQAGGNVFMWLTLCMGTGMILSLYSMEYYARINCPPYKDEFLDLFIPRSWTCHRLSNS</sequence>
<feature type="region of interest" description="Disordered" evidence="10">
    <location>
        <begin position="50"/>
        <end position="70"/>
    </location>
</feature>
<proteinExistence type="inferred from homology"/>
<dbReference type="InterPro" id="IPR014371">
    <property type="entry name" value="Oat_ACAT_DAG_ARE"/>
</dbReference>
<gene>
    <name evidence="13" type="primary">LOC107224311</name>
</gene>
<feature type="compositionally biased region" description="Basic and acidic residues" evidence="10">
    <location>
        <begin position="50"/>
        <end position="63"/>
    </location>
</feature>
<keyword evidence="7 9" id="KW-0472">Membrane</keyword>
<feature type="transmembrane region" description="Helical" evidence="11">
    <location>
        <begin position="503"/>
        <end position="522"/>
    </location>
</feature>
<accession>A0ABM3G0K7</accession>
<feature type="transmembrane region" description="Helical" evidence="11">
    <location>
        <begin position="170"/>
        <end position="191"/>
    </location>
</feature>
<dbReference type="GeneID" id="107224311"/>
<dbReference type="RefSeq" id="XP_046593807.1">
    <property type="nucleotide sequence ID" value="XM_046737851.1"/>
</dbReference>
<dbReference type="Pfam" id="PF03062">
    <property type="entry name" value="MBOAT"/>
    <property type="match status" value="1"/>
</dbReference>
<evidence type="ECO:0000256" key="11">
    <source>
        <dbReference type="SAM" id="Phobius"/>
    </source>
</evidence>
<evidence type="ECO:0000313" key="13">
    <source>
        <dbReference type="RefSeq" id="XP_046593807.1"/>
    </source>
</evidence>
<evidence type="ECO:0000256" key="9">
    <source>
        <dbReference type="PIRNR" id="PIRNR000439"/>
    </source>
</evidence>
<feature type="transmembrane region" description="Helical" evidence="11">
    <location>
        <begin position="353"/>
        <end position="374"/>
    </location>
</feature>
<evidence type="ECO:0000256" key="1">
    <source>
        <dbReference type="ARBA" id="ARBA00004477"/>
    </source>
</evidence>
<keyword evidence="6 11" id="KW-1133">Transmembrane helix</keyword>
<dbReference type="PIRSF" id="PIRSF000439">
    <property type="entry name" value="Oat_ACAT_DAG_ARE"/>
    <property type="match status" value="1"/>
</dbReference>
<dbReference type="PANTHER" id="PTHR10408:SF8">
    <property type="entry name" value="O-ACYLTRANSFERASE"/>
    <property type="match status" value="1"/>
</dbReference>
<evidence type="ECO:0000256" key="4">
    <source>
        <dbReference type="ARBA" id="ARBA00022692"/>
    </source>
</evidence>
<evidence type="ECO:0000256" key="6">
    <source>
        <dbReference type="ARBA" id="ARBA00022989"/>
    </source>
</evidence>
<feature type="transmembrane region" description="Helical" evidence="11">
    <location>
        <begin position="320"/>
        <end position="341"/>
    </location>
</feature>
<feature type="transmembrane region" description="Helical" evidence="11">
    <location>
        <begin position="255"/>
        <end position="275"/>
    </location>
</feature>
<feature type="transmembrane region" description="Helical" evidence="11">
    <location>
        <begin position="214"/>
        <end position="234"/>
    </location>
</feature>
<evidence type="ECO:0000256" key="2">
    <source>
        <dbReference type="ARBA" id="ARBA00009010"/>
    </source>
</evidence>
<keyword evidence="5 9" id="KW-0256">Endoplasmic reticulum</keyword>
<keyword evidence="4 11" id="KW-0812">Transmembrane</keyword>
<keyword evidence="12" id="KW-1185">Reference proteome</keyword>
<name>A0ABM3G0K7_NEOLC</name>
<evidence type="ECO:0000256" key="5">
    <source>
        <dbReference type="ARBA" id="ARBA00022824"/>
    </source>
</evidence>
<reference evidence="13" key="1">
    <citation type="submission" date="2025-08" db="UniProtKB">
        <authorList>
            <consortium name="RefSeq"/>
        </authorList>
    </citation>
    <scope>IDENTIFICATION</scope>
    <source>
        <tissue evidence="13">Thorax and Abdomen</tissue>
    </source>
</reference>
<dbReference type="InterPro" id="IPR004299">
    <property type="entry name" value="MBOAT_fam"/>
</dbReference>
<comment type="similarity">
    <text evidence="2 9">Belongs to the membrane-bound acyltransferase family. Sterol o-acyltransferase subfamily.</text>
</comment>
<evidence type="ECO:0000256" key="3">
    <source>
        <dbReference type="ARBA" id="ARBA00022679"/>
    </source>
</evidence>
<evidence type="ECO:0000256" key="8">
    <source>
        <dbReference type="ARBA" id="ARBA00023315"/>
    </source>
</evidence>
<evidence type="ECO:0000256" key="10">
    <source>
        <dbReference type="SAM" id="MobiDB-lite"/>
    </source>
</evidence>
<evidence type="ECO:0000256" key="7">
    <source>
        <dbReference type="ARBA" id="ARBA00023136"/>
    </source>
</evidence>
<dbReference type="Proteomes" id="UP000829291">
    <property type="component" value="Chromosome 4"/>
</dbReference>
<feature type="transmembrane region" description="Helical" evidence="11">
    <location>
        <begin position="394"/>
        <end position="418"/>
    </location>
</feature>